<name>A0A934NCW2_9BACT</name>
<dbReference type="PANTHER" id="PTHR38463:SF1">
    <property type="entry name" value="STRESS RESPONSE PROTEIN YSNF"/>
    <property type="match status" value="1"/>
</dbReference>
<sequence length="149" mass="16837">MAVDEPESVAGKPPAEEKQSIELREEELQARKQRVETGEVKLRKEVVTERREIEVPVAREEVFVERQRLAEPAPAPDAQIEEGEFRVTLAAEEVSVEKRTVVREEVVLGKRQITDLEHVEGEVRREAPRIERHGVDASAVDESGSRHGT</sequence>
<dbReference type="Proteomes" id="UP000620075">
    <property type="component" value="Unassembled WGS sequence"/>
</dbReference>
<dbReference type="InterPro" id="IPR052967">
    <property type="entry name" value="Stress_Response_Assoc"/>
</dbReference>
<reference evidence="3 4" key="1">
    <citation type="submission" date="2020-10" db="EMBL/GenBank/DDBJ databases">
        <title>Ca. Dormibacterota MAGs.</title>
        <authorList>
            <person name="Montgomery K."/>
        </authorList>
    </citation>
    <scope>NUCLEOTIDE SEQUENCE [LARGE SCALE GENOMIC DNA]</scope>
    <source>
        <strain evidence="3">SC8811_S16_3</strain>
    </source>
</reference>
<gene>
    <name evidence="3" type="ORF">JF888_03925</name>
</gene>
<evidence type="ECO:0000256" key="1">
    <source>
        <dbReference type="SAM" id="MobiDB-lite"/>
    </source>
</evidence>
<accession>A0A934NCW2</accession>
<dbReference type="Pfam" id="PF09557">
    <property type="entry name" value="DUF2382"/>
    <property type="match status" value="1"/>
</dbReference>
<dbReference type="AlphaFoldDB" id="A0A934NCW2"/>
<feature type="domain" description="DUF2382" evidence="2">
    <location>
        <begin position="21"/>
        <end position="129"/>
    </location>
</feature>
<evidence type="ECO:0000259" key="2">
    <source>
        <dbReference type="Pfam" id="PF09557"/>
    </source>
</evidence>
<organism evidence="3 4">
    <name type="scientific">Candidatus Dormiibacter inghamiae</name>
    <dbReference type="NCBI Taxonomy" id="3127013"/>
    <lineage>
        <taxon>Bacteria</taxon>
        <taxon>Bacillati</taxon>
        <taxon>Candidatus Dormiibacterota</taxon>
        <taxon>Candidatus Dormibacteria</taxon>
        <taxon>Candidatus Dormibacterales</taxon>
        <taxon>Candidatus Dormibacteraceae</taxon>
        <taxon>Candidatus Dormiibacter</taxon>
    </lineage>
</organism>
<dbReference type="RefSeq" id="WP_338176778.1">
    <property type="nucleotide sequence ID" value="NZ_JAEKNQ010000019.1"/>
</dbReference>
<evidence type="ECO:0000313" key="3">
    <source>
        <dbReference type="EMBL" id="MBJ7602329.1"/>
    </source>
</evidence>
<dbReference type="InterPro" id="IPR019060">
    <property type="entry name" value="DUF2382"/>
</dbReference>
<dbReference type="NCBIfam" id="TIGR02271">
    <property type="entry name" value="YsnF/AvaK domain"/>
    <property type="match status" value="1"/>
</dbReference>
<proteinExistence type="predicted"/>
<dbReference type="EMBL" id="JAEKNQ010000019">
    <property type="protein sequence ID" value="MBJ7602329.1"/>
    <property type="molecule type" value="Genomic_DNA"/>
</dbReference>
<comment type="caution">
    <text evidence="3">The sequence shown here is derived from an EMBL/GenBank/DDBJ whole genome shotgun (WGS) entry which is preliminary data.</text>
</comment>
<evidence type="ECO:0000313" key="4">
    <source>
        <dbReference type="Proteomes" id="UP000620075"/>
    </source>
</evidence>
<feature type="region of interest" description="Disordered" evidence="1">
    <location>
        <begin position="130"/>
        <end position="149"/>
    </location>
</feature>
<protein>
    <submittedName>
        <fullName evidence="3">YsnF/AvaK domain-containing protein</fullName>
    </submittedName>
</protein>
<feature type="region of interest" description="Disordered" evidence="1">
    <location>
        <begin position="1"/>
        <end position="22"/>
    </location>
</feature>
<dbReference type="PANTHER" id="PTHR38463">
    <property type="entry name" value="STRESS RESPONSE PROTEIN YSNF"/>
    <property type="match status" value="1"/>
</dbReference>